<protein>
    <submittedName>
        <fullName evidence="1">Uncharacterized protein</fullName>
    </submittedName>
</protein>
<proteinExistence type="predicted"/>
<dbReference type="EMBL" id="JBIUYY010000012">
    <property type="protein sequence ID" value="MFJ2824421.1"/>
    <property type="molecule type" value="Genomic_DNA"/>
</dbReference>
<dbReference type="Proteomes" id="UP001617351">
    <property type="component" value="Unassembled WGS sequence"/>
</dbReference>
<gene>
    <name evidence="1" type="ORF">ACIO7M_25355</name>
</gene>
<accession>A0ABW8ERC8</accession>
<comment type="caution">
    <text evidence="1">The sequence shown here is derived from an EMBL/GenBank/DDBJ whole genome shotgun (WGS) entry which is preliminary data.</text>
</comment>
<reference evidence="1 2" key="1">
    <citation type="submission" date="2024-10" db="EMBL/GenBank/DDBJ databases">
        <title>The Natural Products Discovery Center: Release of the First 8490 Sequenced Strains for Exploring Actinobacteria Biosynthetic Diversity.</title>
        <authorList>
            <person name="Kalkreuter E."/>
            <person name="Kautsar S.A."/>
            <person name="Yang D."/>
            <person name="Bader C.D."/>
            <person name="Teijaro C.N."/>
            <person name="Fluegel L."/>
            <person name="Davis C.M."/>
            <person name="Simpson J.R."/>
            <person name="Lauterbach L."/>
            <person name="Steele A.D."/>
            <person name="Gui C."/>
            <person name="Meng S."/>
            <person name="Li G."/>
            <person name="Viehrig K."/>
            <person name="Ye F."/>
            <person name="Su P."/>
            <person name="Kiefer A.F."/>
            <person name="Nichols A."/>
            <person name="Cepeda A.J."/>
            <person name="Yan W."/>
            <person name="Fan B."/>
            <person name="Jiang Y."/>
            <person name="Adhikari A."/>
            <person name="Zheng C.-J."/>
            <person name="Schuster L."/>
            <person name="Cowan T.M."/>
            <person name="Smanski M.J."/>
            <person name="Chevrette M.G."/>
            <person name="De Carvalho L.P.S."/>
            <person name="Shen B."/>
        </authorList>
    </citation>
    <scope>NUCLEOTIDE SEQUENCE [LARGE SCALE GENOMIC DNA]</scope>
    <source>
        <strain evidence="1 2">NPDC087220</strain>
    </source>
</reference>
<name>A0ABW8ERC8_STRT5</name>
<keyword evidence="2" id="KW-1185">Reference proteome</keyword>
<organism evidence="1 2">
    <name type="scientific">Streptomyces toxytricini</name>
    <name type="common">Actinomyces toxytricini</name>
    <dbReference type="NCBI Taxonomy" id="67369"/>
    <lineage>
        <taxon>Bacteria</taxon>
        <taxon>Bacillati</taxon>
        <taxon>Actinomycetota</taxon>
        <taxon>Actinomycetes</taxon>
        <taxon>Kitasatosporales</taxon>
        <taxon>Streptomycetaceae</taxon>
        <taxon>Streptomyces</taxon>
    </lineage>
</organism>
<evidence type="ECO:0000313" key="1">
    <source>
        <dbReference type="EMBL" id="MFJ2824421.1"/>
    </source>
</evidence>
<evidence type="ECO:0000313" key="2">
    <source>
        <dbReference type="Proteomes" id="UP001617351"/>
    </source>
</evidence>
<dbReference type="RefSeq" id="WP_402384774.1">
    <property type="nucleotide sequence ID" value="NZ_JBIUYY010000012.1"/>
</dbReference>
<sequence>MDVATDPVAVVARLRDEPWDRKWNSLEVAGVDLVSLDTRLGGCAHTWVANSGCLHERGMSTVRLVLDQLERVMPELTEDDSPAVWHRLHETARLIVAHNTPPADQLS</sequence>